<dbReference type="Pfam" id="PF25944">
    <property type="entry name" value="Beta-barrel_RND"/>
    <property type="match status" value="1"/>
</dbReference>
<dbReference type="EMBL" id="CP047423">
    <property type="protein sequence ID" value="QPD05522.1"/>
    <property type="molecule type" value="Genomic_DNA"/>
</dbReference>
<feature type="domain" description="Multidrug resistance protein MdtA-like C-terminal permuted SH3" evidence="8">
    <location>
        <begin position="309"/>
        <end position="367"/>
    </location>
</feature>
<dbReference type="InterPro" id="IPR006143">
    <property type="entry name" value="RND_pump_MFP"/>
</dbReference>
<organism evidence="9 10">
    <name type="scientific">Candidatus Nitrospira kreftii</name>
    <dbReference type="NCBI Taxonomy" id="2652173"/>
    <lineage>
        <taxon>Bacteria</taxon>
        <taxon>Pseudomonadati</taxon>
        <taxon>Nitrospirota</taxon>
        <taxon>Nitrospiria</taxon>
        <taxon>Nitrospirales</taxon>
        <taxon>Nitrospiraceae</taxon>
        <taxon>Nitrospira</taxon>
    </lineage>
</organism>
<dbReference type="Gene3D" id="2.40.50.100">
    <property type="match status" value="1"/>
</dbReference>
<dbReference type="Gene3D" id="1.10.287.470">
    <property type="entry name" value="Helix hairpin bin"/>
    <property type="match status" value="1"/>
</dbReference>
<accession>A0A7S8IZU0</accession>
<dbReference type="KEGG" id="nkf:Nkreftii_003296"/>
<evidence type="ECO:0000259" key="7">
    <source>
        <dbReference type="Pfam" id="PF25944"/>
    </source>
</evidence>
<evidence type="ECO:0000256" key="2">
    <source>
        <dbReference type="ARBA" id="ARBA00009477"/>
    </source>
</evidence>
<protein>
    <submittedName>
        <fullName evidence="9">RND efflux system, membrane fusion protein</fullName>
    </submittedName>
</protein>
<dbReference type="Pfam" id="PF25917">
    <property type="entry name" value="BSH_RND"/>
    <property type="match status" value="1"/>
</dbReference>
<dbReference type="Proteomes" id="UP000593737">
    <property type="component" value="Chromosome"/>
</dbReference>
<proteinExistence type="inferred from homology"/>
<gene>
    <name evidence="9" type="ORF">Nkreftii_003296</name>
</gene>
<feature type="chain" id="PRO_5032745711" evidence="4">
    <location>
        <begin position="23"/>
        <end position="414"/>
    </location>
</feature>
<dbReference type="InterPro" id="IPR058626">
    <property type="entry name" value="MdtA-like_b-barrel"/>
</dbReference>
<comment type="similarity">
    <text evidence="2">Belongs to the membrane fusion protein (MFP) (TC 8.A.1) family.</text>
</comment>
<comment type="subcellular location">
    <subcellularLocation>
        <location evidence="1">Cell envelope</location>
    </subcellularLocation>
</comment>
<feature type="domain" description="Multidrug resistance protein MdtA-like barrel-sandwich hybrid" evidence="6">
    <location>
        <begin position="69"/>
        <end position="204"/>
    </location>
</feature>
<evidence type="ECO:0000256" key="1">
    <source>
        <dbReference type="ARBA" id="ARBA00004196"/>
    </source>
</evidence>
<dbReference type="InterPro" id="IPR058624">
    <property type="entry name" value="MdtA-like_HH"/>
</dbReference>
<keyword evidence="4" id="KW-0732">Signal</keyword>
<dbReference type="PANTHER" id="PTHR30158">
    <property type="entry name" value="ACRA/E-RELATED COMPONENT OF DRUG EFFLUX TRANSPORTER"/>
    <property type="match status" value="1"/>
</dbReference>
<sequence length="414" mass="44979">MGFSYTNLFRNVVVLLISTAIAAELGCKEDVGSAPSPPPPIPQVEVVTVMARSVPDEPEFIGQAEASRPVEIRPQVTGILKAVLFAEGREIKKGEELYQINPVPFEAAYKSAKARIAEAEARLVQAKQDLARVKPLLAEQAVSQKDVDDAVAEDLAAKAALQRAHADLIKAKFDFDNTTIIAPIKGLIERSRYYEGRLVSAQTDLLTVIHRIDPMYVVVNVPESFLLKRRQDTIAVGLQHPGLTQLKGTIIFADGSTYNREGFLDFTDVGLRTETGSRRARFVVANPDGVLLPGQFVRVRFTGTMKDHALLVPQRAVHQGPQGQIVFVVGEGDKVEIRPIKASSWHDQEWIIESGVRSGERVIISGFHMVVPGAPVKPIPAAESTGNGKPDNKTSVGAVDHEVEANPGASKDPQ</sequence>
<evidence type="ECO:0000259" key="8">
    <source>
        <dbReference type="Pfam" id="PF25967"/>
    </source>
</evidence>
<evidence type="ECO:0000259" key="6">
    <source>
        <dbReference type="Pfam" id="PF25917"/>
    </source>
</evidence>
<evidence type="ECO:0000256" key="4">
    <source>
        <dbReference type="SAM" id="SignalP"/>
    </source>
</evidence>
<feature type="domain" description="Multidrug resistance protein MdtA-like alpha-helical hairpin" evidence="5">
    <location>
        <begin position="109"/>
        <end position="176"/>
    </location>
</feature>
<dbReference type="Gene3D" id="2.40.420.20">
    <property type="match status" value="1"/>
</dbReference>
<dbReference type="Pfam" id="PF25967">
    <property type="entry name" value="RND-MFP_C"/>
    <property type="match status" value="1"/>
</dbReference>
<dbReference type="GO" id="GO:0030313">
    <property type="term" value="C:cell envelope"/>
    <property type="evidence" value="ECO:0007669"/>
    <property type="project" value="UniProtKB-SubCell"/>
</dbReference>
<evidence type="ECO:0000259" key="5">
    <source>
        <dbReference type="Pfam" id="PF25876"/>
    </source>
</evidence>
<reference evidence="9 10" key="1">
    <citation type="journal article" date="2020" name="ISME J.">
        <title>Enrichment and physiological characterization of a novel comammox Nitrospira indicates ammonium inhibition of complete nitrification.</title>
        <authorList>
            <person name="Sakoula D."/>
            <person name="Koch H."/>
            <person name="Frank J."/>
            <person name="Jetten M.S.M."/>
            <person name="van Kessel M.A.H.J."/>
            <person name="Lucker S."/>
        </authorList>
    </citation>
    <scope>NUCLEOTIDE SEQUENCE [LARGE SCALE GENOMIC DNA]</scope>
    <source>
        <strain evidence="9">Comreactor17</strain>
    </source>
</reference>
<feature type="domain" description="Multidrug resistance protein MdtA-like beta-barrel" evidence="7">
    <location>
        <begin position="214"/>
        <end position="301"/>
    </location>
</feature>
<dbReference type="InterPro" id="IPR058625">
    <property type="entry name" value="MdtA-like_BSH"/>
</dbReference>
<dbReference type="GO" id="GO:0005886">
    <property type="term" value="C:plasma membrane"/>
    <property type="evidence" value="ECO:0007669"/>
    <property type="project" value="TreeGrafter"/>
</dbReference>
<dbReference type="NCBIfam" id="TIGR01730">
    <property type="entry name" value="RND_mfp"/>
    <property type="match status" value="1"/>
</dbReference>
<dbReference type="AlphaFoldDB" id="A0A7S8IZU0"/>
<dbReference type="SUPFAM" id="SSF111369">
    <property type="entry name" value="HlyD-like secretion proteins"/>
    <property type="match status" value="1"/>
</dbReference>
<evidence type="ECO:0000256" key="3">
    <source>
        <dbReference type="SAM" id="MobiDB-lite"/>
    </source>
</evidence>
<name>A0A7S8IZU0_9BACT</name>
<dbReference type="GO" id="GO:0022857">
    <property type="term" value="F:transmembrane transporter activity"/>
    <property type="evidence" value="ECO:0007669"/>
    <property type="project" value="InterPro"/>
</dbReference>
<evidence type="ECO:0000313" key="10">
    <source>
        <dbReference type="Proteomes" id="UP000593737"/>
    </source>
</evidence>
<feature type="region of interest" description="Disordered" evidence="3">
    <location>
        <begin position="376"/>
        <end position="414"/>
    </location>
</feature>
<dbReference type="Pfam" id="PF25876">
    <property type="entry name" value="HH_MFP_RND"/>
    <property type="match status" value="1"/>
</dbReference>
<dbReference type="Gene3D" id="2.40.30.170">
    <property type="match status" value="1"/>
</dbReference>
<feature type="signal peptide" evidence="4">
    <location>
        <begin position="1"/>
        <end position="22"/>
    </location>
</feature>
<evidence type="ECO:0000313" key="9">
    <source>
        <dbReference type="EMBL" id="QPD05522.1"/>
    </source>
</evidence>
<dbReference type="GO" id="GO:0046677">
    <property type="term" value="P:response to antibiotic"/>
    <property type="evidence" value="ECO:0007669"/>
    <property type="project" value="TreeGrafter"/>
</dbReference>
<dbReference type="FunFam" id="2.40.420.20:FF:000001">
    <property type="entry name" value="Efflux RND transporter periplasmic adaptor subunit"/>
    <property type="match status" value="1"/>
</dbReference>
<dbReference type="InterPro" id="IPR058627">
    <property type="entry name" value="MdtA-like_C"/>
</dbReference>